<dbReference type="SMART" id="SM00336">
    <property type="entry name" value="BBOX"/>
    <property type="match status" value="1"/>
</dbReference>
<keyword evidence="10" id="KW-1185">Reference proteome</keyword>
<dbReference type="Proteomes" id="UP000447434">
    <property type="component" value="Chromosome 16"/>
</dbReference>
<comment type="subcellular location">
    <subcellularLocation>
        <location evidence="1 8">Nucleus</location>
    </subcellularLocation>
</comment>
<keyword evidence="4 7" id="KW-0863">Zinc-finger</keyword>
<dbReference type="Pfam" id="PF00643">
    <property type="entry name" value="zf-B_box"/>
    <property type="match status" value="1"/>
</dbReference>
<comment type="caution">
    <text evidence="9">The sequence shown here is derived from an EMBL/GenBank/DDBJ whole genome shotgun (WGS) entry which is preliminary data.</text>
</comment>
<sequence>MITDMKSTSALAAKTARACDSCLRRRARWFCAADDAFLCHSCDSLVHSANQLANRHERVKLPTASNKVSTTSTAQAWHSGFTRKARTPRNNKHLALQQRLKHKMLFNNPSTNVLPVVPELGGGEEQVFNDEESEEQMLCRVPVFKSFGAAEFCNIYTNEVSMENDAAVEEACDLNSLSEFLASDMDLAEFSADVESLLGTSEVFEYKEDDEIDGRKSKDTNAVVRVKDEELDEDTACHLDSVFNMTNEGLDWNVDSVLLTALSASAPEEEEKVVVSVVAPESKVETKRDIILRLKLNYEEVITAWDSQGSPWITGNPPKFNSDDCLQDFLGSSNGGDVQYSSYAEIRRLREHFVDGEREARVSRYREKRRTRLFAKKIRYEVRKLNAEKRPRMKGRFVKRPCFVEGANNTFQPYH</sequence>
<evidence type="ECO:0000256" key="7">
    <source>
        <dbReference type="PROSITE-ProRule" id="PRU00024"/>
    </source>
</evidence>
<dbReference type="GO" id="GO:0008270">
    <property type="term" value="F:zinc ion binding"/>
    <property type="evidence" value="ECO:0007669"/>
    <property type="project" value="UniProtKB-KW"/>
</dbReference>
<dbReference type="InterPro" id="IPR000315">
    <property type="entry name" value="Znf_B-box"/>
</dbReference>
<evidence type="ECO:0000313" key="10">
    <source>
        <dbReference type="Proteomes" id="UP000447434"/>
    </source>
</evidence>
<dbReference type="PROSITE" id="PS51017">
    <property type="entry name" value="CCT"/>
    <property type="match status" value="1"/>
</dbReference>
<dbReference type="GO" id="GO:0005634">
    <property type="term" value="C:nucleus"/>
    <property type="evidence" value="ECO:0007669"/>
    <property type="project" value="UniProtKB-SubCell"/>
</dbReference>
<dbReference type="PROSITE" id="PS50119">
    <property type="entry name" value="ZF_BBOX"/>
    <property type="match status" value="1"/>
</dbReference>
<evidence type="ECO:0000256" key="3">
    <source>
        <dbReference type="ARBA" id="ARBA00022723"/>
    </source>
</evidence>
<evidence type="ECO:0000313" key="9">
    <source>
        <dbReference type="EMBL" id="KAE9597558.1"/>
    </source>
</evidence>
<reference evidence="10" key="1">
    <citation type="journal article" date="2020" name="Nat. Commun.">
        <title>Genome sequence of the cluster root forming white lupin.</title>
        <authorList>
            <person name="Hufnagel B."/>
            <person name="Marques A."/>
            <person name="Soriano A."/>
            <person name="Marques L."/>
            <person name="Divol F."/>
            <person name="Doumas P."/>
            <person name="Sallet E."/>
            <person name="Mancinotti D."/>
            <person name="Carrere S."/>
            <person name="Marande W."/>
            <person name="Arribat S."/>
            <person name="Keller J."/>
            <person name="Huneau C."/>
            <person name="Blein T."/>
            <person name="Aime D."/>
            <person name="Laguerre M."/>
            <person name="Taylor J."/>
            <person name="Schubert V."/>
            <person name="Nelson M."/>
            <person name="Geu-Flores F."/>
            <person name="Crespi M."/>
            <person name="Gallardo-Guerrero K."/>
            <person name="Delaux P.-M."/>
            <person name="Salse J."/>
            <person name="Berges H."/>
            <person name="Guyot R."/>
            <person name="Gouzy J."/>
            <person name="Peret B."/>
        </authorList>
    </citation>
    <scope>NUCLEOTIDE SEQUENCE [LARGE SCALE GENOMIC DNA]</scope>
    <source>
        <strain evidence="10">cv. Amiga</strain>
    </source>
</reference>
<dbReference type="PANTHER" id="PTHR31874:SF55">
    <property type="entry name" value="ZINC FINGER PROTEIN CONSTANS-LIKE 7"/>
    <property type="match status" value="1"/>
</dbReference>
<name>A0A6A4PCE8_LUPAL</name>
<keyword evidence="6 8" id="KW-0539">Nucleus</keyword>
<dbReference type="OrthoDB" id="153872at2759"/>
<evidence type="ECO:0000256" key="5">
    <source>
        <dbReference type="ARBA" id="ARBA00022833"/>
    </source>
</evidence>
<dbReference type="InterPro" id="IPR052453">
    <property type="entry name" value="CONSTANS-like_ZF"/>
</dbReference>
<gene>
    <name evidence="9" type="ORF">Lalb_Chr16g0387811</name>
</gene>
<organism evidence="9 10">
    <name type="scientific">Lupinus albus</name>
    <name type="common">White lupine</name>
    <name type="synonym">Lupinus termis</name>
    <dbReference type="NCBI Taxonomy" id="3870"/>
    <lineage>
        <taxon>Eukaryota</taxon>
        <taxon>Viridiplantae</taxon>
        <taxon>Streptophyta</taxon>
        <taxon>Embryophyta</taxon>
        <taxon>Tracheophyta</taxon>
        <taxon>Spermatophyta</taxon>
        <taxon>Magnoliopsida</taxon>
        <taxon>eudicotyledons</taxon>
        <taxon>Gunneridae</taxon>
        <taxon>Pentapetalae</taxon>
        <taxon>rosids</taxon>
        <taxon>fabids</taxon>
        <taxon>Fabales</taxon>
        <taxon>Fabaceae</taxon>
        <taxon>Papilionoideae</taxon>
        <taxon>50 kb inversion clade</taxon>
        <taxon>genistoids sensu lato</taxon>
        <taxon>core genistoids</taxon>
        <taxon>Genisteae</taxon>
        <taxon>Lupinus</taxon>
    </lineage>
</organism>
<dbReference type="InterPro" id="IPR049808">
    <property type="entry name" value="CONSTANS-like_Bbox1"/>
</dbReference>
<protein>
    <submittedName>
        <fullName evidence="9">Putative transcription factor C2C2-CO-like family</fullName>
    </submittedName>
</protein>
<keyword evidence="5" id="KW-0862">Zinc</keyword>
<dbReference type="EMBL" id="WOCE01000016">
    <property type="protein sequence ID" value="KAE9597558.1"/>
    <property type="molecule type" value="Genomic_DNA"/>
</dbReference>
<dbReference type="Pfam" id="PF06203">
    <property type="entry name" value="CCT"/>
    <property type="match status" value="1"/>
</dbReference>
<comment type="similarity">
    <text evidence="2">Belongs to the CONSTANS family.</text>
</comment>
<keyword evidence="3" id="KW-0479">Metal-binding</keyword>
<proteinExistence type="inferred from homology"/>
<dbReference type="GO" id="GO:0006355">
    <property type="term" value="P:regulation of DNA-templated transcription"/>
    <property type="evidence" value="ECO:0007669"/>
    <property type="project" value="TreeGrafter"/>
</dbReference>
<evidence type="ECO:0000256" key="6">
    <source>
        <dbReference type="ARBA" id="ARBA00023242"/>
    </source>
</evidence>
<dbReference type="CDD" id="cd19821">
    <property type="entry name" value="Bbox1_BBX-like"/>
    <property type="match status" value="1"/>
</dbReference>
<evidence type="ECO:0000256" key="4">
    <source>
        <dbReference type="ARBA" id="ARBA00022771"/>
    </source>
</evidence>
<evidence type="ECO:0000256" key="8">
    <source>
        <dbReference type="PROSITE-ProRule" id="PRU00357"/>
    </source>
</evidence>
<dbReference type="PANTHER" id="PTHR31874">
    <property type="entry name" value="CCT MOTIF FAMILY PROTEIN, EXPRESSED"/>
    <property type="match status" value="1"/>
</dbReference>
<dbReference type="InterPro" id="IPR010402">
    <property type="entry name" value="CCT_domain"/>
</dbReference>
<evidence type="ECO:0000256" key="1">
    <source>
        <dbReference type="ARBA" id="ARBA00004123"/>
    </source>
</evidence>
<accession>A0A6A4PCE8</accession>
<dbReference type="AlphaFoldDB" id="A0A6A4PCE8"/>
<evidence type="ECO:0000256" key="2">
    <source>
        <dbReference type="ARBA" id="ARBA00010024"/>
    </source>
</evidence>